<dbReference type="PROSITE" id="PS51007">
    <property type="entry name" value="CYTC"/>
    <property type="match status" value="1"/>
</dbReference>
<dbReference type="Gene3D" id="2.120.10.30">
    <property type="entry name" value="TolB, C-terminal domain"/>
    <property type="match status" value="1"/>
</dbReference>
<evidence type="ECO:0000256" key="1">
    <source>
        <dbReference type="ARBA" id="ARBA00022617"/>
    </source>
</evidence>
<dbReference type="InterPro" id="IPR055557">
    <property type="entry name" value="DUF7133"/>
</dbReference>
<dbReference type="Proteomes" id="UP000240009">
    <property type="component" value="Unassembled WGS sequence"/>
</dbReference>
<sequence>MIKFAMQALIAVIGLSMLGDWSVGEEFPVPPNTERAAETPMDPSEVISKTKLPPGFRLSLVAAEPDVRNPIAMTFDERGRLWVAENFSWAGGGFGGFKSGVRDRILIFEDADGDGTFEKRTIFWDQASKLTSIEVGDGGIWAICLPQLLFIPDKDGDDVPDSDPVVVLDGFVDGSSISHTPANGLKWGPDGWLYGRHGILGTSLVGKPGASDSQCFAINTGIWRYHPTREIAEPVMHGMTNSWGFDFDSHGEMFVINTVIGHLWQVIPGAHTQRMFGIDINPHSYQLIKQVADHVHWDEGEGWSDVRKGVTDSTSEAGGGHAHIGLMIYQGDNWPAEYRDRVYTLNLHGRRINTDLLKRDGAGYVATHGPDFCFVEDPWYRGMELITGPDGSVFIADWSDTGECHDHDGVHYGSGRIYKLSYGEQRPLAAFDLKKKTSAELVSLLAHRNTWWARQSRRLLSQRAVAEEESPAIHHLLQERLRETSEPIARIRLLETIATTGAADEAWWISALATTDEYERASALKFFVDLTTQAGKVPSTEALQTLKKLAAEDPSGIVQLHLASTLQRLPVDLRWEITEQLAVRPEFATDGRLPLMVWYGIEPAVPRDPTKAIALVETSEMPLLSELIARRVTQEIEREPAAVDRMLQLATTGKCRHGDSVIRGIALGLSGWQKVASPAHWGEAAKKFGQSPSEEIRTLVQNLSVVFGDGRAMDEIRAIVIDKELPTDARRSALRSLLVSPPTDYSPTLVALLDEPGMTVDALKGLTQYDDPTIPAKILQRADKFDAVARSEMIQTLVSRPNSARALLDAVEAKRILASEISAFQARQIASLEDETLTLDLTRLWGDLRVSAVEKRALIDAYREKLSPDVLSQADLSAGRVLFQKTCASCHVLFGQGTLLGPDLTGSNRKNLDYLLENVIDPSASVGADFRTVLVAMEDGRVLNGVISQMNERTITLRSPQETVTIDRQEIEEMRTSQVSLMPEGQLLKLSDNETRDLIAYLMSSVQAPLPSE</sequence>
<gene>
    <name evidence="6" type="ORF">C5Y96_20255</name>
</gene>
<dbReference type="InterPro" id="IPR036909">
    <property type="entry name" value="Cyt_c-like_dom_sf"/>
</dbReference>
<proteinExistence type="predicted"/>
<dbReference type="GO" id="GO:0009055">
    <property type="term" value="F:electron transfer activity"/>
    <property type="evidence" value="ECO:0007669"/>
    <property type="project" value="InterPro"/>
</dbReference>
<dbReference type="GO" id="GO:0020037">
    <property type="term" value="F:heme binding"/>
    <property type="evidence" value="ECO:0007669"/>
    <property type="project" value="InterPro"/>
</dbReference>
<dbReference type="GO" id="GO:0046872">
    <property type="term" value="F:metal ion binding"/>
    <property type="evidence" value="ECO:0007669"/>
    <property type="project" value="UniProtKB-KW"/>
</dbReference>
<dbReference type="Pfam" id="PF00034">
    <property type="entry name" value="Cytochrom_C"/>
    <property type="match status" value="1"/>
</dbReference>
<dbReference type="EMBL" id="PUIA01000068">
    <property type="protein sequence ID" value="PQO26372.1"/>
    <property type="molecule type" value="Genomic_DNA"/>
</dbReference>
<dbReference type="NCBIfam" id="TIGR02603">
    <property type="entry name" value="CxxCH_TIGR02603"/>
    <property type="match status" value="1"/>
</dbReference>
<name>A0A2S8F2H8_9BACT</name>
<dbReference type="RefSeq" id="WP_105357140.1">
    <property type="nucleotide sequence ID" value="NZ_PUIA01000068.1"/>
</dbReference>
<reference evidence="6 7" key="1">
    <citation type="submission" date="2018-02" db="EMBL/GenBank/DDBJ databases">
        <title>Comparative genomes isolates from brazilian mangrove.</title>
        <authorList>
            <person name="Araujo J.E."/>
            <person name="Taketani R.G."/>
            <person name="Silva M.C.P."/>
            <person name="Loureco M.V."/>
            <person name="Andreote F.D."/>
        </authorList>
    </citation>
    <scope>NUCLEOTIDE SEQUENCE [LARGE SCALE GENOMIC DNA]</scope>
    <source>
        <strain evidence="6 7">HEX-2 MGV</strain>
    </source>
</reference>
<dbReference type="InterPro" id="IPR013428">
    <property type="entry name" value="Membrane-bound_put_N"/>
</dbReference>
<dbReference type="Pfam" id="PF23500">
    <property type="entry name" value="DUF7133"/>
    <property type="match status" value="1"/>
</dbReference>
<keyword evidence="1 4" id="KW-0349">Heme</keyword>
<dbReference type="Gene3D" id="1.10.760.10">
    <property type="entry name" value="Cytochrome c-like domain"/>
    <property type="match status" value="1"/>
</dbReference>
<evidence type="ECO:0000313" key="6">
    <source>
        <dbReference type="EMBL" id="PQO26372.1"/>
    </source>
</evidence>
<evidence type="ECO:0000256" key="3">
    <source>
        <dbReference type="ARBA" id="ARBA00023004"/>
    </source>
</evidence>
<dbReference type="InterPro" id="IPR011041">
    <property type="entry name" value="Quinoprot_gluc/sorb_DH_b-prop"/>
</dbReference>
<dbReference type="SUPFAM" id="SSF46626">
    <property type="entry name" value="Cytochrome c"/>
    <property type="match status" value="1"/>
</dbReference>
<dbReference type="PANTHER" id="PTHR33546:SF1">
    <property type="entry name" value="LARGE, MULTIFUNCTIONAL SECRETED PROTEIN"/>
    <property type="match status" value="1"/>
</dbReference>
<evidence type="ECO:0000259" key="5">
    <source>
        <dbReference type="PROSITE" id="PS51007"/>
    </source>
</evidence>
<dbReference type="InterPro" id="IPR011042">
    <property type="entry name" value="6-blade_b-propeller_TolB-like"/>
</dbReference>
<evidence type="ECO:0000256" key="2">
    <source>
        <dbReference type="ARBA" id="ARBA00022723"/>
    </source>
</evidence>
<dbReference type="InterPro" id="IPR009056">
    <property type="entry name" value="Cyt_c-like_dom"/>
</dbReference>
<dbReference type="InterPro" id="IPR013427">
    <property type="entry name" value="Haem-bd_dom_put"/>
</dbReference>
<dbReference type="PANTHER" id="PTHR33546">
    <property type="entry name" value="LARGE, MULTIFUNCTIONAL SECRETED PROTEIN-RELATED"/>
    <property type="match status" value="1"/>
</dbReference>
<dbReference type="SUPFAM" id="SSF50952">
    <property type="entry name" value="Soluble quinoprotein glucose dehydrogenase"/>
    <property type="match status" value="1"/>
</dbReference>
<dbReference type="AlphaFoldDB" id="A0A2S8F2H8"/>
<keyword evidence="3 4" id="KW-0408">Iron</keyword>
<evidence type="ECO:0000256" key="4">
    <source>
        <dbReference type="PROSITE-ProRule" id="PRU00433"/>
    </source>
</evidence>
<feature type="domain" description="Cytochrome c" evidence="5">
    <location>
        <begin position="874"/>
        <end position="1006"/>
    </location>
</feature>
<organism evidence="6 7">
    <name type="scientific">Blastopirellula marina</name>
    <dbReference type="NCBI Taxonomy" id="124"/>
    <lineage>
        <taxon>Bacteria</taxon>
        <taxon>Pseudomonadati</taxon>
        <taxon>Planctomycetota</taxon>
        <taxon>Planctomycetia</taxon>
        <taxon>Pirellulales</taxon>
        <taxon>Pirellulaceae</taxon>
        <taxon>Blastopirellula</taxon>
    </lineage>
</organism>
<dbReference type="NCBIfam" id="TIGR02604">
    <property type="entry name" value="Piru_Ver_Nterm"/>
    <property type="match status" value="1"/>
</dbReference>
<accession>A0A2S8F2H8</accession>
<dbReference type="OrthoDB" id="225269at2"/>
<protein>
    <submittedName>
        <fullName evidence="6">Dehydrogenase</fullName>
    </submittedName>
</protein>
<keyword evidence="2 4" id="KW-0479">Metal-binding</keyword>
<evidence type="ECO:0000313" key="7">
    <source>
        <dbReference type="Proteomes" id="UP000240009"/>
    </source>
</evidence>
<comment type="caution">
    <text evidence="6">The sequence shown here is derived from an EMBL/GenBank/DDBJ whole genome shotgun (WGS) entry which is preliminary data.</text>
</comment>